<comment type="similarity">
    <text evidence="1">Belongs to the DprA/Smf family.</text>
</comment>
<dbReference type="KEGG" id="slaa:EUU25_04030"/>
<feature type="domain" description="DprA winged helix" evidence="3">
    <location>
        <begin position="305"/>
        <end position="357"/>
    </location>
</feature>
<evidence type="ECO:0000259" key="3">
    <source>
        <dbReference type="Pfam" id="PF17782"/>
    </source>
</evidence>
<feature type="domain" description="Smf/DprA SLOG" evidence="2">
    <location>
        <begin position="75"/>
        <end position="281"/>
    </location>
</feature>
<protein>
    <submittedName>
        <fullName evidence="4">DNA-protecting protein DprA</fullName>
    </submittedName>
</protein>
<name>A0A6I6L5H2_9SPHN</name>
<reference evidence="5" key="1">
    <citation type="submission" date="2019-01" db="EMBL/GenBank/DDBJ databases">
        <title>Sphingorhabdus lacus sp.nov., isolated from an oligotrophic freshwater lake.</title>
        <authorList>
            <person name="Park M."/>
        </authorList>
    </citation>
    <scope>NUCLEOTIDE SEQUENCE [LARGE SCALE GENOMIC DNA]</scope>
    <source>
        <strain evidence="5">IMCC1753</strain>
    </source>
</reference>
<evidence type="ECO:0000313" key="5">
    <source>
        <dbReference type="Proteomes" id="UP000428803"/>
    </source>
</evidence>
<dbReference type="InterPro" id="IPR003488">
    <property type="entry name" value="DprA"/>
</dbReference>
<evidence type="ECO:0000313" key="4">
    <source>
        <dbReference type="EMBL" id="QGY79854.1"/>
    </source>
</evidence>
<organism evidence="4 5">
    <name type="scientific">Sphingorhabdus lacus</name>
    <dbReference type="NCBI Taxonomy" id="392610"/>
    <lineage>
        <taxon>Bacteria</taxon>
        <taxon>Pseudomonadati</taxon>
        <taxon>Pseudomonadota</taxon>
        <taxon>Alphaproteobacteria</taxon>
        <taxon>Sphingomonadales</taxon>
        <taxon>Sphingomonadaceae</taxon>
        <taxon>Sphingorhabdus</taxon>
    </lineage>
</organism>
<dbReference type="EMBL" id="CP035733">
    <property type="protein sequence ID" value="QGY79854.1"/>
    <property type="molecule type" value="Genomic_DNA"/>
</dbReference>
<dbReference type="AlphaFoldDB" id="A0A6I6L5H2"/>
<dbReference type="PANTHER" id="PTHR43022">
    <property type="entry name" value="PROTEIN SMF"/>
    <property type="match status" value="1"/>
</dbReference>
<dbReference type="Pfam" id="PF17782">
    <property type="entry name" value="WHD_DprA"/>
    <property type="match status" value="1"/>
</dbReference>
<proteinExistence type="inferred from homology"/>
<keyword evidence="5" id="KW-1185">Reference proteome</keyword>
<evidence type="ECO:0000259" key="2">
    <source>
        <dbReference type="Pfam" id="PF02481"/>
    </source>
</evidence>
<dbReference type="Pfam" id="PF21102">
    <property type="entry name" value="DprA_N"/>
    <property type="match status" value="1"/>
</dbReference>
<dbReference type="GO" id="GO:0009294">
    <property type="term" value="P:DNA-mediated transformation"/>
    <property type="evidence" value="ECO:0007669"/>
    <property type="project" value="InterPro"/>
</dbReference>
<dbReference type="InterPro" id="IPR057666">
    <property type="entry name" value="DrpA_SLOG"/>
</dbReference>
<accession>A0A6I6L5H2</accession>
<dbReference type="SUPFAM" id="SSF102405">
    <property type="entry name" value="MCP/YpsA-like"/>
    <property type="match status" value="1"/>
</dbReference>
<dbReference type="RefSeq" id="WP_158898512.1">
    <property type="nucleotide sequence ID" value="NZ_CP035733.1"/>
</dbReference>
<dbReference type="Proteomes" id="UP000428803">
    <property type="component" value="Chromosome"/>
</dbReference>
<gene>
    <name evidence="4" type="primary">dprA</name>
    <name evidence="4" type="ORF">EUU25_04030</name>
</gene>
<sequence>MPFGEETIDKLRLIRTPHIGPVSYRQLMARVGSARAALDALPDLVMRGGGKQLKVASRESVETEMKAVATLGARYLFMDDADYPQWLLHIDNAPPVLTIKGRMELLDHPLVAMVGARNASAGACRFSRTLAYDLGQGGIMVVSGLARGIDTAAHIGSLDSGTVAVIAGGMDIYYPPENRELQGAIADRGLLIAEQPPGTEPRARHFPYRNRIIAGLAKATVVVEAAPKSGSLITARLAAEAGREVMAVPGSPLDPRSQGCNQLIREGATLVQNASEIAELLGPIDSRMAFPASPPQPMQLSFEGESEPARRAITDLLGMSYVAVDELVRQSGGSQAVVQTVLLELELSGRLERGAGGKVRLTA</sequence>
<dbReference type="Pfam" id="PF02481">
    <property type="entry name" value="DNA_processg_A"/>
    <property type="match status" value="1"/>
</dbReference>
<dbReference type="InterPro" id="IPR036388">
    <property type="entry name" value="WH-like_DNA-bd_sf"/>
</dbReference>
<dbReference type="InterPro" id="IPR041614">
    <property type="entry name" value="DprA_WH"/>
</dbReference>
<dbReference type="PANTHER" id="PTHR43022:SF1">
    <property type="entry name" value="PROTEIN SMF"/>
    <property type="match status" value="1"/>
</dbReference>
<dbReference type="Gene3D" id="3.40.50.450">
    <property type="match status" value="1"/>
</dbReference>
<dbReference type="NCBIfam" id="TIGR00732">
    <property type="entry name" value="dprA"/>
    <property type="match status" value="1"/>
</dbReference>
<dbReference type="OrthoDB" id="9785707at2"/>
<dbReference type="Gene3D" id="1.10.10.10">
    <property type="entry name" value="Winged helix-like DNA-binding domain superfamily/Winged helix DNA-binding domain"/>
    <property type="match status" value="1"/>
</dbReference>
<evidence type="ECO:0000256" key="1">
    <source>
        <dbReference type="ARBA" id="ARBA00006525"/>
    </source>
</evidence>